<evidence type="ECO:0000259" key="1">
    <source>
        <dbReference type="PROSITE" id="PS51094"/>
    </source>
</evidence>
<sequence>MIGASGGDGVKPTGGEELASPDAVWLGLESDSAHALLSDMSQRLLDAGYVRPGYSESLWRREERYPTGLPVSGGVAIPHTEPELVRRGVVAIASLARPVAFEEMGGSGTVPVSVVFLLGLDRAEGHVDLLQRLIKAIQKKGIVEEIRSADDPEDVAARVNVLLRSPGA</sequence>
<evidence type="ECO:0000313" key="2">
    <source>
        <dbReference type="EMBL" id="CEP25665.1"/>
    </source>
</evidence>
<dbReference type="PROSITE" id="PS51094">
    <property type="entry name" value="PTS_EIIA_TYPE_2"/>
    <property type="match status" value="1"/>
</dbReference>
<dbReference type="InterPro" id="IPR016152">
    <property type="entry name" value="PTrfase/Anion_transptr"/>
</dbReference>
<organism evidence="2">
    <name type="scientific">Propionibacterium freudenreichii subsp. freudenreichii</name>
    <dbReference type="NCBI Taxonomy" id="66712"/>
    <lineage>
        <taxon>Bacteria</taxon>
        <taxon>Bacillati</taxon>
        <taxon>Actinomycetota</taxon>
        <taxon>Actinomycetes</taxon>
        <taxon>Propionibacteriales</taxon>
        <taxon>Propionibacteriaceae</taxon>
        <taxon>Propionibacterium</taxon>
    </lineage>
</organism>
<feature type="domain" description="PTS EIIA type-2" evidence="1">
    <location>
        <begin position="17"/>
        <end position="162"/>
    </location>
</feature>
<keyword evidence="2" id="KW-0808">Transferase</keyword>
<dbReference type="CDD" id="cd00211">
    <property type="entry name" value="PTS_IIA_fru"/>
    <property type="match status" value="1"/>
</dbReference>
<accession>A0A0B7NP65</accession>
<keyword evidence="2" id="KW-0670">Pyruvate</keyword>
<proteinExistence type="predicted"/>
<reference evidence="2" key="1">
    <citation type="submission" date="2014-08" db="EMBL/GenBank/DDBJ databases">
        <authorList>
            <person name="Falentin Helene"/>
        </authorList>
    </citation>
    <scope>NUCLEOTIDE SEQUENCE</scope>
</reference>
<dbReference type="InterPro" id="IPR051541">
    <property type="entry name" value="PTS_SugarTrans_NitroReg"/>
</dbReference>
<dbReference type="Pfam" id="PF00359">
    <property type="entry name" value="PTS_EIIA_2"/>
    <property type="match status" value="1"/>
</dbReference>
<dbReference type="InterPro" id="IPR002178">
    <property type="entry name" value="PTS_EIIA_type-2_dom"/>
</dbReference>
<dbReference type="AlphaFoldDB" id="A0A0B7NP65"/>
<dbReference type="EMBL" id="LM676380">
    <property type="protein sequence ID" value="CEP25665.1"/>
    <property type="molecule type" value="Genomic_DNA"/>
</dbReference>
<name>A0A0B7NP65_PROFF</name>
<dbReference type="Gene3D" id="3.40.930.10">
    <property type="entry name" value="Mannitol-specific EII, Chain A"/>
    <property type="match status" value="1"/>
</dbReference>
<dbReference type="PANTHER" id="PTHR47738:SF3">
    <property type="entry name" value="PHOSPHOTRANSFERASE SYSTEM MANNITOL_FRUCTOSE-SPECIFIC IIA DOMAIN CONTAINING PROTEIN"/>
    <property type="match status" value="1"/>
</dbReference>
<protein>
    <submittedName>
        <fullName evidence="2">Phosphoenolpyruvate-dependent sugar phosphotransferase system, EIIA 2</fullName>
    </submittedName>
</protein>
<dbReference type="GO" id="GO:0016740">
    <property type="term" value="F:transferase activity"/>
    <property type="evidence" value="ECO:0007669"/>
    <property type="project" value="UniProtKB-KW"/>
</dbReference>
<dbReference type="SUPFAM" id="SSF55804">
    <property type="entry name" value="Phoshotransferase/anion transport protein"/>
    <property type="match status" value="1"/>
</dbReference>
<gene>
    <name evidence="2" type="ORF">PFCIRM138_09575</name>
</gene>
<dbReference type="PANTHER" id="PTHR47738">
    <property type="entry name" value="PTS SYSTEM FRUCTOSE-LIKE EIIA COMPONENT-RELATED"/>
    <property type="match status" value="1"/>
</dbReference>